<dbReference type="SUPFAM" id="SSF74731">
    <property type="entry name" value="Ribosomal protein L20"/>
    <property type="match status" value="1"/>
</dbReference>
<dbReference type="STRING" id="6279.A0A0J9XXU8"/>
<evidence type="ECO:0000256" key="3">
    <source>
        <dbReference type="ARBA" id="ARBA00023274"/>
    </source>
</evidence>
<dbReference type="GO" id="GO:0003735">
    <property type="term" value="F:structural constituent of ribosome"/>
    <property type="evidence" value="ECO:0007669"/>
    <property type="project" value="InterPro"/>
</dbReference>
<reference evidence="5" key="2">
    <citation type="submission" date="2012-12" db="EMBL/GenBank/DDBJ databases">
        <authorList>
            <person name="Gao Y.W."/>
            <person name="Fan S.T."/>
            <person name="Sun H.T."/>
            <person name="Wang Z."/>
            <person name="Gao X.L."/>
            <person name="Li Y.G."/>
            <person name="Wang T.C."/>
            <person name="Zhang K."/>
            <person name="Xu W.W."/>
            <person name="Yu Z.J."/>
            <person name="Xia X.Z."/>
        </authorList>
    </citation>
    <scope>NUCLEOTIDE SEQUENCE</scope>
    <source>
        <strain evidence="5">FR3</strain>
    </source>
</reference>
<dbReference type="CTD" id="6101970"/>
<dbReference type="InterPro" id="IPR035566">
    <property type="entry name" value="Ribosomal_protein_bL20_C"/>
</dbReference>
<evidence type="ECO:0000313" key="6">
    <source>
        <dbReference type="EMBL" id="VIO92809.1"/>
    </source>
</evidence>
<evidence type="ECO:0000313" key="8">
    <source>
        <dbReference type="WBParaSite" id="Bm6647.1"/>
    </source>
</evidence>
<dbReference type="FunCoup" id="A0A0J9XXU8">
    <property type="interactions" value="379"/>
</dbReference>
<dbReference type="GO" id="GO:1990904">
    <property type="term" value="C:ribonucleoprotein complex"/>
    <property type="evidence" value="ECO:0007669"/>
    <property type="project" value="UniProtKB-KW"/>
</dbReference>
<keyword evidence="7" id="KW-1185">Reference proteome</keyword>
<dbReference type="OMA" id="EHHFEYK"/>
<protein>
    <submittedName>
        <fullName evidence="6 8">50S ribosomal protein L20, putative</fullName>
    </submittedName>
    <submittedName>
        <fullName evidence="5">BMA-MRPL-20</fullName>
    </submittedName>
</protein>
<gene>
    <name evidence="9" type="primary">bma-mrpl-20</name>
    <name evidence="5 8" type="synonym">Bma-mrpl-20</name>
    <name evidence="9" type="ORF">Bm6647</name>
    <name evidence="6" type="ORF">BM_BM6647</name>
    <name evidence="5" type="ORF">BM_Bm6647</name>
</gene>
<dbReference type="WBParaSite" id="Bm6647.1">
    <property type="protein sequence ID" value="Bm6647.1"/>
    <property type="gene ID" value="WBGene00226908"/>
</dbReference>
<reference evidence="6" key="3">
    <citation type="submission" date="2019-04" db="EMBL/GenBank/DDBJ databases">
        <authorList>
            <person name="Howe K."/>
            <person name="Paulini M."/>
            <person name="Williams G."/>
        </authorList>
    </citation>
    <scope>NUCLEOTIDE SEQUENCE [LARGE SCALE GENOMIC DNA]</scope>
    <source>
        <strain evidence="6">FR3</strain>
    </source>
</reference>
<dbReference type="RefSeq" id="XP_001898530.1">
    <property type="nucleotide sequence ID" value="XM_001898495.2"/>
</dbReference>
<reference evidence="8" key="4">
    <citation type="submission" date="2019-12" db="UniProtKB">
        <authorList>
            <consortium name="WormBaseParasite"/>
        </authorList>
    </citation>
    <scope>IDENTIFICATION</scope>
</reference>
<keyword evidence="3" id="KW-0687">Ribonucleoprotein</keyword>
<dbReference type="OrthoDB" id="10251781at2759"/>
<dbReference type="Proteomes" id="UP000006672">
    <property type="component" value="Unassembled WGS sequence"/>
</dbReference>
<evidence type="ECO:0000313" key="7">
    <source>
        <dbReference type="Proteomes" id="UP000006672"/>
    </source>
</evidence>
<reference evidence="5 7" key="1">
    <citation type="journal article" date="2007" name="Science">
        <title>Draft genome of the filarial nematode parasite Brugia malayi.</title>
        <authorList>
            <person name="Ghedin E."/>
            <person name="Wang S."/>
            <person name="Spiro D."/>
            <person name="Caler E."/>
            <person name="Zhao Q."/>
            <person name="Crabtree J."/>
            <person name="Allen J.E."/>
            <person name="Delcher A.L."/>
            <person name="Guiliano D.B."/>
            <person name="Miranda-Saavedra D."/>
            <person name="Angiuoli S.V."/>
            <person name="Creasy T."/>
            <person name="Amedeo P."/>
            <person name="Haas B."/>
            <person name="El-Sayed N.M."/>
            <person name="Wortman J.R."/>
            <person name="Feldblyum T."/>
            <person name="Tallon L."/>
            <person name="Schatz M."/>
            <person name="Shumway M."/>
            <person name="Koo H."/>
            <person name="Salzberg S.L."/>
            <person name="Schobel S."/>
            <person name="Pertea M."/>
            <person name="Pop M."/>
            <person name="White O."/>
            <person name="Barton G.J."/>
            <person name="Carlow C.K."/>
            <person name="Crawford M.J."/>
            <person name="Daub J."/>
            <person name="Dimmic M.W."/>
            <person name="Estes C.F."/>
            <person name="Foster J.M."/>
            <person name="Ganatra M."/>
            <person name="Gregory W.F."/>
            <person name="Johnson N.M."/>
            <person name="Jin J."/>
            <person name="Komuniecki R."/>
            <person name="Korf I."/>
            <person name="Kumar S."/>
            <person name="Laney S."/>
            <person name="Li B.W."/>
            <person name="Li W."/>
            <person name="Lindblom T.H."/>
            <person name="Lustigman S."/>
            <person name="Ma D."/>
            <person name="Maina C.V."/>
            <person name="Martin D.M."/>
            <person name="McCarter J.P."/>
            <person name="McReynolds L."/>
            <person name="Mitreva M."/>
            <person name="Nutman T.B."/>
            <person name="Parkinson J."/>
            <person name="Peregrin-Alvarez J.M."/>
            <person name="Poole C."/>
            <person name="Ren Q."/>
            <person name="Saunders L."/>
            <person name="Sluder A.E."/>
            <person name="Smith K."/>
            <person name="Stanke M."/>
            <person name="Unnasch T.R."/>
            <person name="Ware J."/>
            <person name="Wei A.D."/>
            <person name="Weil G."/>
            <person name="Williams D.J."/>
            <person name="Zhang Y."/>
            <person name="Williams S.A."/>
            <person name="Fraser-Liggett C."/>
            <person name="Slatko B."/>
            <person name="Blaxter M.L."/>
            <person name="Scott A.L."/>
        </authorList>
    </citation>
    <scope>NUCLEOTIDE SEQUENCE</scope>
    <source>
        <strain evidence="5 7">FR3</strain>
    </source>
</reference>
<dbReference type="PANTHER" id="PTHR10986">
    <property type="entry name" value="39S RIBOSOMAL PROTEIN L20"/>
    <property type="match status" value="1"/>
</dbReference>
<proteinExistence type="inferred from homology"/>
<dbReference type="WormBase" id="Bm6647">
    <property type="protein sequence ID" value="BM01674"/>
    <property type="gene ID" value="WBGene00226908"/>
    <property type="gene designation" value="Bma-mrpl-20"/>
</dbReference>
<comment type="similarity">
    <text evidence="1">Belongs to the bacterial ribosomal protein bL20 family.</text>
</comment>
<dbReference type="InterPro" id="IPR005813">
    <property type="entry name" value="Ribosomal_bL20"/>
</dbReference>
<dbReference type="EMBL" id="LN856981">
    <property type="protein sequence ID" value="CDP97388.1"/>
    <property type="molecule type" value="Genomic_DNA"/>
</dbReference>
<evidence type="ECO:0000256" key="2">
    <source>
        <dbReference type="ARBA" id="ARBA00022980"/>
    </source>
</evidence>
<evidence type="ECO:0000256" key="4">
    <source>
        <dbReference type="SAM" id="MobiDB-lite"/>
    </source>
</evidence>
<evidence type="ECO:0000313" key="9">
    <source>
        <dbReference type="WormBase" id="Bm6647"/>
    </source>
</evidence>
<sequence>MRSSGVNFLRRVINSPYHPFYVKVKPDVWQKREQLRRFVAWQYGFQRTTVRRGLRKLNKLYTYLNMQREDAPKLEKFYAEERIKAALAEYHFDYAPFRNMLAKAHVLLDNVVISQLAVYEPESFKSLVMLTKQMAVEDGRPVVTDEEQMNVHTDQSLFGTPFEHSKVFPRGAAENHQKPPRPLKITEY</sequence>
<evidence type="ECO:0000313" key="5">
    <source>
        <dbReference type="EMBL" id="CDP97388.1"/>
    </source>
</evidence>
<evidence type="ECO:0000256" key="1">
    <source>
        <dbReference type="ARBA" id="ARBA00007698"/>
    </source>
</evidence>
<dbReference type="Pfam" id="PF00453">
    <property type="entry name" value="Ribosomal_L20"/>
    <property type="match status" value="1"/>
</dbReference>
<organism evidence="5">
    <name type="scientific">Brugia malayi</name>
    <name type="common">Filarial nematode worm</name>
    <dbReference type="NCBI Taxonomy" id="6279"/>
    <lineage>
        <taxon>Eukaryota</taxon>
        <taxon>Metazoa</taxon>
        <taxon>Ecdysozoa</taxon>
        <taxon>Nematoda</taxon>
        <taxon>Chromadorea</taxon>
        <taxon>Rhabditida</taxon>
        <taxon>Spirurina</taxon>
        <taxon>Spiruromorpha</taxon>
        <taxon>Filarioidea</taxon>
        <taxon>Onchocercidae</taxon>
        <taxon>Brugia</taxon>
    </lineage>
</organism>
<accession>A0A4E9FDG4</accession>
<dbReference type="GO" id="GO:0019843">
    <property type="term" value="F:rRNA binding"/>
    <property type="evidence" value="ECO:0007669"/>
    <property type="project" value="InterPro"/>
</dbReference>
<dbReference type="GO" id="GO:0005840">
    <property type="term" value="C:ribosome"/>
    <property type="evidence" value="ECO:0007669"/>
    <property type="project" value="UniProtKB-KW"/>
</dbReference>
<dbReference type="EMBL" id="CAAKNF010000193">
    <property type="protein sequence ID" value="VIO92809.1"/>
    <property type="molecule type" value="Genomic_DNA"/>
</dbReference>
<feature type="region of interest" description="Disordered" evidence="4">
    <location>
        <begin position="169"/>
        <end position="188"/>
    </location>
</feature>
<accession>A0A0J9XXU8</accession>
<dbReference type="GeneID" id="6101970"/>
<keyword evidence="2 6" id="KW-0689">Ribosomal protein</keyword>
<dbReference type="GO" id="GO:0006412">
    <property type="term" value="P:translation"/>
    <property type="evidence" value="ECO:0007669"/>
    <property type="project" value="InterPro"/>
</dbReference>
<dbReference type="Gene3D" id="1.10.1900.20">
    <property type="entry name" value="Ribosomal protein L20"/>
    <property type="match status" value="1"/>
</dbReference>
<dbReference type="KEGG" id="bmy:BM_BM6647"/>
<name>A0A0J9XXU8_BRUMA</name>
<dbReference type="AlphaFoldDB" id="A0A0J9XXU8"/>